<dbReference type="HOGENOM" id="CLU_2080548_0_0_10"/>
<evidence type="ECO:0008006" key="3">
    <source>
        <dbReference type="Google" id="ProtNLM"/>
    </source>
</evidence>
<organism evidence="1 2">
    <name type="scientific">Cellulophaga algicola (strain DSM 14237 / IC166 / ACAM 630)</name>
    <dbReference type="NCBI Taxonomy" id="688270"/>
    <lineage>
        <taxon>Bacteria</taxon>
        <taxon>Pseudomonadati</taxon>
        <taxon>Bacteroidota</taxon>
        <taxon>Flavobacteriia</taxon>
        <taxon>Flavobacteriales</taxon>
        <taxon>Flavobacteriaceae</taxon>
        <taxon>Cellulophaga</taxon>
    </lineage>
</organism>
<keyword evidence="2" id="KW-1185">Reference proteome</keyword>
<proteinExistence type="predicted"/>
<evidence type="ECO:0000313" key="1">
    <source>
        <dbReference type="EMBL" id="ADV50560.1"/>
    </source>
</evidence>
<accession>E6X601</accession>
<name>E6X601_CELAD</name>
<gene>
    <name evidence="1" type="ordered locus">Celal_3294</name>
</gene>
<dbReference type="RefSeq" id="WP_013552018.1">
    <property type="nucleotide sequence ID" value="NC_014934.1"/>
</dbReference>
<dbReference type="EMBL" id="CP002453">
    <property type="protein sequence ID" value="ADV50560.1"/>
    <property type="molecule type" value="Genomic_DNA"/>
</dbReference>
<dbReference type="eggNOG" id="COG1372">
    <property type="taxonomic scope" value="Bacteria"/>
</dbReference>
<dbReference type="Proteomes" id="UP000008634">
    <property type="component" value="Chromosome"/>
</dbReference>
<dbReference type="InterPro" id="IPR025460">
    <property type="entry name" value="DUF4280"/>
</dbReference>
<dbReference type="OrthoDB" id="603864at2"/>
<protein>
    <recommendedName>
        <fullName evidence="3">DUF4280 domain-containing protein</fullName>
    </recommendedName>
</protein>
<dbReference type="STRING" id="688270.Celal_3294"/>
<evidence type="ECO:0000313" key="2">
    <source>
        <dbReference type="Proteomes" id="UP000008634"/>
    </source>
</evidence>
<dbReference type="Pfam" id="PF14107">
    <property type="entry name" value="DUF4280"/>
    <property type="match status" value="1"/>
</dbReference>
<sequence>MGVLIQPEDGGTFEYIKDGATMICDKGSAPCQIKATKKVLTHNGVYSCSTIDKNPIVNTIDFAVCSITQKPCKGCISLLEWVDFKKDVSIEGKNALIDKTFINCAMGGKVQFLNSGQ</sequence>
<dbReference type="AlphaFoldDB" id="E6X601"/>
<reference evidence="1 2" key="1">
    <citation type="journal article" date="2010" name="Stand. Genomic Sci.">
        <title>Complete genome sequence of Cellulophaga algicola type strain (IC166).</title>
        <authorList>
            <person name="Abt B."/>
            <person name="Lu M."/>
            <person name="Misra M."/>
            <person name="Han C."/>
            <person name="Nolan M."/>
            <person name="Lucas S."/>
            <person name="Hammon N."/>
            <person name="Deshpande S."/>
            <person name="Cheng J.F."/>
            <person name="Tapia R."/>
            <person name="Goodwin L."/>
            <person name="Pitluck S."/>
            <person name="Liolios K."/>
            <person name="Pagani I."/>
            <person name="Ivanova N."/>
            <person name="Mavromatis K."/>
            <person name="Ovchinikova G."/>
            <person name="Pati A."/>
            <person name="Chen A."/>
            <person name="Palaniappan K."/>
            <person name="Land M."/>
            <person name="Hauser L."/>
            <person name="Chang Y.J."/>
            <person name="Jeffries C.D."/>
            <person name="Detter J.C."/>
            <person name="Brambilla E."/>
            <person name="Rohde M."/>
            <person name="Tindall B.J."/>
            <person name="Goker M."/>
            <person name="Woyke T."/>
            <person name="Bristow J."/>
            <person name="Eisen J.A."/>
            <person name="Markowitz V."/>
            <person name="Hugenholtz P."/>
            <person name="Kyrpides N.C."/>
            <person name="Klenk H.P."/>
            <person name="Lapidus A."/>
        </authorList>
    </citation>
    <scope>NUCLEOTIDE SEQUENCE [LARGE SCALE GENOMIC DNA]</scope>
    <source>
        <strain evidence="2">DSM 14237 / IC166 / ACAM 630</strain>
    </source>
</reference>
<dbReference type="KEGG" id="cao:Celal_3294"/>